<comment type="caution">
    <text evidence="2">The sequence shown here is derived from an EMBL/GenBank/DDBJ whole genome shotgun (WGS) entry which is preliminary data.</text>
</comment>
<dbReference type="AlphaFoldDB" id="A0AAW2I0Q9"/>
<accession>A0AAW2I0Q9</accession>
<gene>
    <name evidence="2" type="ORF">PYX00_003322</name>
</gene>
<evidence type="ECO:0008006" key="3">
    <source>
        <dbReference type="Google" id="ProtNLM"/>
    </source>
</evidence>
<evidence type="ECO:0000313" key="2">
    <source>
        <dbReference type="EMBL" id="KAL0275491.1"/>
    </source>
</evidence>
<protein>
    <recommendedName>
        <fullName evidence="3">Cyclin N-terminal domain-containing protein</fullName>
    </recommendedName>
</protein>
<dbReference type="EMBL" id="JARGDH010000002">
    <property type="protein sequence ID" value="KAL0275491.1"/>
    <property type="molecule type" value="Genomic_DNA"/>
</dbReference>
<dbReference type="SUPFAM" id="SSF47954">
    <property type="entry name" value="Cyclin-like"/>
    <property type="match status" value="1"/>
</dbReference>
<feature type="region of interest" description="Disordered" evidence="1">
    <location>
        <begin position="306"/>
        <end position="349"/>
    </location>
</feature>
<organism evidence="2">
    <name type="scientific">Menopon gallinae</name>
    <name type="common">poultry shaft louse</name>
    <dbReference type="NCBI Taxonomy" id="328185"/>
    <lineage>
        <taxon>Eukaryota</taxon>
        <taxon>Metazoa</taxon>
        <taxon>Ecdysozoa</taxon>
        <taxon>Arthropoda</taxon>
        <taxon>Hexapoda</taxon>
        <taxon>Insecta</taxon>
        <taxon>Pterygota</taxon>
        <taxon>Neoptera</taxon>
        <taxon>Paraneoptera</taxon>
        <taxon>Psocodea</taxon>
        <taxon>Troctomorpha</taxon>
        <taxon>Phthiraptera</taxon>
        <taxon>Amblycera</taxon>
        <taxon>Menoponidae</taxon>
        <taxon>Menopon</taxon>
    </lineage>
</organism>
<dbReference type="InterPro" id="IPR036915">
    <property type="entry name" value="Cyclin-like_sf"/>
</dbReference>
<evidence type="ECO:0000256" key="1">
    <source>
        <dbReference type="SAM" id="MobiDB-lite"/>
    </source>
</evidence>
<sequence length="349" mass="39192">MDPDRPGEELLPLMRKLEECLTLEPKFQPHLELPESSNDTSEITAGIRDGSAHVLRCLKVWYDLPSDVLFVAINLMDRFLTRMKVSCWALNLAAQQVAAAARPDEIVEIPDPTDLASISQCKCTLGDLTRMGGIISLKLGAAPNTLPVTSLTFIRLLHSIFTVAARESGLGDVYEQVVSGPGLLIQLEIIACDVTCSNYRPIEIALVLFCAQLHIAASEYPEFSRLVRFALELRKICQIPDENFFSCHETVLNILARYNAQTQMPYRQRLVWRLSQRTMRLLRPTDKLVNTLPTIDEHGQLQLPLRPRSSSLSSEESWESNEDWPSSAMESVAEEDEEEPPSTFHCDLA</sequence>
<reference evidence="2" key="1">
    <citation type="journal article" date="2024" name="Gigascience">
        <title>Chromosome-level genome of the poultry shaft louse Menopon gallinae provides insight into the host-switching and adaptive evolution of parasitic lice.</title>
        <authorList>
            <person name="Xu Y."/>
            <person name="Ma L."/>
            <person name="Liu S."/>
            <person name="Liang Y."/>
            <person name="Liu Q."/>
            <person name="He Z."/>
            <person name="Tian L."/>
            <person name="Duan Y."/>
            <person name="Cai W."/>
            <person name="Li H."/>
            <person name="Song F."/>
        </authorList>
    </citation>
    <scope>NUCLEOTIDE SEQUENCE</scope>
    <source>
        <strain evidence="2">Cailab_2023a</strain>
    </source>
</reference>
<name>A0AAW2I0Q9_9NEOP</name>
<dbReference type="Gene3D" id="1.10.472.10">
    <property type="entry name" value="Cyclin-like"/>
    <property type="match status" value="1"/>
</dbReference>
<proteinExistence type="predicted"/>